<keyword evidence="1" id="KW-0560">Oxidoreductase</keyword>
<organism evidence="3 4">
    <name type="scientific">Actinocatenispora rupis</name>
    <dbReference type="NCBI Taxonomy" id="519421"/>
    <lineage>
        <taxon>Bacteria</taxon>
        <taxon>Bacillati</taxon>
        <taxon>Actinomycetota</taxon>
        <taxon>Actinomycetes</taxon>
        <taxon>Micromonosporales</taxon>
        <taxon>Micromonosporaceae</taxon>
        <taxon>Actinocatenispora</taxon>
    </lineage>
</organism>
<dbReference type="GO" id="GO:0005737">
    <property type="term" value="C:cytoplasm"/>
    <property type="evidence" value="ECO:0007669"/>
    <property type="project" value="TreeGrafter"/>
</dbReference>
<accession>A0A8J3J0T3</accession>
<dbReference type="InterPro" id="IPR023210">
    <property type="entry name" value="NADP_OxRdtase_dom"/>
</dbReference>
<feature type="domain" description="NADP-dependent oxidoreductase" evidence="2">
    <location>
        <begin position="16"/>
        <end position="307"/>
    </location>
</feature>
<dbReference type="PANTHER" id="PTHR43625">
    <property type="entry name" value="AFLATOXIN B1 ALDEHYDE REDUCTASE"/>
    <property type="match status" value="1"/>
</dbReference>
<protein>
    <submittedName>
        <fullName evidence="3">Oxidoreductase</fullName>
    </submittedName>
</protein>
<dbReference type="Pfam" id="PF00248">
    <property type="entry name" value="Aldo_ket_red"/>
    <property type="match status" value="1"/>
</dbReference>
<dbReference type="InterPro" id="IPR036812">
    <property type="entry name" value="NAD(P)_OxRdtase_dom_sf"/>
</dbReference>
<dbReference type="RefSeq" id="WP_203654828.1">
    <property type="nucleotide sequence ID" value="NZ_BAAAZM010000002.1"/>
</dbReference>
<name>A0A8J3J0T3_9ACTN</name>
<dbReference type="GO" id="GO:0016491">
    <property type="term" value="F:oxidoreductase activity"/>
    <property type="evidence" value="ECO:0007669"/>
    <property type="project" value="UniProtKB-KW"/>
</dbReference>
<dbReference type="AlphaFoldDB" id="A0A8J3J0T3"/>
<evidence type="ECO:0000313" key="3">
    <source>
        <dbReference type="EMBL" id="GID09827.1"/>
    </source>
</evidence>
<comment type="caution">
    <text evidence="3">The sequence shown here is derived from an EMBL/GenBank/DDBJ whole genome shotgun (WGS) entry which is preliminary data.</text>
</comment>
<dbReference type="EMBL" id="BOMB01000003">
    <property type="protein sequence ID" value="GID09827.1"/>
    <property type="molecule type" value="Genomic_DNA"/>
</dbReference>
<dbReference type="Proteomes" id="UP000612808">
    <property type="component" value="Unassembled WGS sequence"/>
</dbReference>
<evidence type="ECO:0000313" key="4">
    <source>
        <dbReference type="Proteomes" id="UP000612808"/>
    </source>
</evidence>
<evidence type="ECO:0000259" key="2">
    <source>
        <dbReference type="Pfam" id="PF00248"/>
    </source>
</evidence>
<dbReference type="InterPro" id="IPR050791">
    <property type="entry name" value="Aldo-Keto_reductase"/>
</dbReference>
<dbReference type="SUPFAM" id="SSF51430">
    <property type="entry name" value="NAD(P)-linked oxidoreductase"/>
    <property type="match status" value="1"/>
</dbReference>
<proteinExistence type="predicted"/>
<keyword evidence="4" id="KW-1185">Reference proteome</keyword>
<evidence type="ECO:0000256" key="1">
    <source>
        <dbReference type="ARBA" id="ARBA00023002"/>
    </source>
</evidence>
<sequence>MTVPLGRDGLTVSRQGLGCMGMGHSYGRADDRESVATIRRAVELGVTLLDTADLYGSSTGDPGSNETLVGQAIHHIRDQVVLATKVGFVYADGERRLCGRPEYVRAACDASLRRLGTDRIDLYHLHRVDPAVPVEDSVGALAELVAAGKVLHIGLSMVDADQLRAAHAVHPVSAVQSEYSLWRRDIEHSVLPAARALGVGLVPYSPLGRGFLAGAVAAGDDVGRFRSTLPRFGPAALAANAHIADTVRDVAEELGATAAQVALAWVHSRGADVVPIPGTRHRRHLTANVGALDLTLSPAQLDRLDRLHRTVTE</sequence>
<gene>
    <name evidence="3" type="ORF">Aru02nite_07160</name>
</gene>
<dbReference type="Gene3D" id="3.20.20.100">
    <property type="entry name" value="NADP-dependent oxidoreductase domain"/>
    <property type="match status" value="1"/>
</dbReference>
<reference evidence="3" key="1">
    <citation type="submission" date="2021-01" db="EMBL/GenBank/DDBJ databases">
        <title>Whole genome shotgun sequence of Actinocatenispora rupis NBRC 107355.</title>
        <authorList>
            <person name="Komaki H."/>
            <person name="Tamura T."/>
        </authorList>
    </citation>
    <scope>NUCLEOTIDE SEQUENCE</scope>
    <source>
        <strain evidence="3">NBRC 107355</strain>
    </source>
</reference>
<dbReference type="PANTHER" id="PTHR43625:SF40">
    <property type="entry name" value="ALDO-KETO REDUCTASE YAKC [NADP(+)]"/>
    <property type="match status" value="1"/>
</dbReference>